<comment type="caution">
    <text evidence="1">The sequence shown here is derived from an EMBL/GenBank/DDBJ whole genome shotgun (WGS) entry which is preliminary data.</text>
</comment>
<evidence type="ECO:0000313" key="2">
    <source>
        <dbReference type="Proteomes" id="UP001151760"/>
    </source>
</evidence>
<gene>
    <name evidence="1" type="ORF">Tco_1030101</name>
</gene>
<organism evidence="1 2">
    <name type="scientific">Tanacetum coccineum</name>
    <dbReference type="NCBI Taxonomy" id="301880"/>
    <lineage>
        <taxon>Eukaryota</taxon>
        <taxon>Viridiplantae</taxon>
        <taxon>Streptophyta</taxon>
        <taxon>Embryophyta</taxon>
        <taxon>Tracheophyta</taxon>
        <taxon>Spermatophyta</taxon>
        <taxon>Magnoliopsida</taxon>
        <taxon>eudicotyledons</taxon>
        <taxon>Gunneridae</taxon>
        <taxon>Pentapetalae</taxon>
        <taxon>asterids</taxon>
        <taxon>campanulids</taxon>
        <taxon>Asterales</taxon>
        <taxon>Asteraceae</taxon>
        <taxon>Asteroideae</taxon>
        <taxon>Anthemideae</taxon>
        <taxon>Anthemidinae</taxon>
        <taxon>Tanacetum</taxon>
    </lineage>
</organism>
<sequence length="438" mass="48578">MICSHPMVDVAPRSMLHSEATVLDIYLKSFMLLATLLGVFMRLGESSSAVTLHMLVGLAPWALRTEALGNVLERVPVLKSGENATLKKRLAETETKLAWACMERDIAEMEGCMRYNVVNKMFLLGFGSYWVLVRMPAIYDEDTEPSFREEIEESLLLMGPRDLTELRGPLEQWVLVPGVLGARWSRAGSAGAGGGGADGGGAGGAGAGSARVGTEGAVGLCQWFEKLESVFRISDCKERDKVNLQLLLPRSGIDLVGWMEGVIPWVLSAVNCTPRMRPKQVKVSMLFSWVVEEYTLVMLTSSRPDGIDEDVFPDELPGIPATQDKSFPSDYQEVVGERFYSIESVAVGSSGSCREEECGIILNVHCITEKLNQVNDQEFVIPLPRIDDLIRSAAWFSSVYSKIDYDSSYHLIRIAWKNFQLQRLGTRLDIMSFKVMPF</sequence>
<dbReference type="EMBL" id="BQNB010018113">
    <property type="protein sequence ID" value="GJT70815.1"/>
    <property type="molecule type" value="Genomic_DNA"/>
</dbReference>
<proteinExistence type="predicted"/>
<accession>A0ABQ5G6P0</accession>
<name>A0ABQ5G6P0_9ASTR</name>
<evidence type="ECO:0000313" key="1">
    <source>
        <dbReference type="EMBL" id="GJT70815.1"/>
    </source>
</evidence>
<keyword evidence="2" id="KW-1185">Reference proteome</keyword>
<protein>
    <submittedName>
        <fullName evidence="1">Uncharacterized protein</fullName>
    </submittedName>
</protein>
<dbReference type="Proteomes" id="UP001151760">
    <property type="component" value="Unassembled WGS sequence"/>
</dbReference>
<reference evidence="1" key="2">
    <citation type="submission" date="2022-01" db="EMBL/GenBank/DDBJ databases">
        <authorList>
            <person name="Yamashiro T."/>
            <person name="Shiraishi A."/>
            <person name="Satake H."/>
            <person name="Nakayama K."/>
        </authorList>
    </citation>
    <scope>NUCLEOTIDE SEQUENCE</scope>
</reference>
<reference evidence="1" key="1">
    <citation type="journal article" date="2022" name="Int. J. Mol. Sci.">
        <title>Draft Genome of Tanacetum Coccineum: Genomic Comparison of Closely Related Tanacetum-Family Plants.</title>
        <authorList>
            <person name="Yamashiro T."/>
            <person name="Shiraishi A."/>
            <person name="Nakayama K."/>
            <person name="Satake H."/>
        </authorList>
    </citation>
    <scope>NUCLEOTIDE SEQUENCE</scope>
</reference>